<dbReference type="EMBL" id="JAAKZV010000038">
    <property type="protein sequence ID" value="NGN64604.1"/>
    <property type="molecule type" value="Genomic_DNA"/>
</dbReference>
<feature type="site" description="Lowers pKa of active site Tyr" evidence="5">
    <location>
        <position position="79"/>
    </location>
</feature>
<organism evidence="7 8">
    <name type="scientific">Streptomyces coryli</name>
    <dbReference type="NCBI Taxonomy" id="1128680"/>
    <lineage>
        <taxon>Bacteria</taxon>
        <taxon>Bacillati</taxon>
        <taxon>Actinomycetota</taxon>
        <taxon>Actinomycetes</taxon>
        <taxon>Kitasatosporales</taxon>
        <taxon>Streptomycetaceae</taxon>
        <taxon>Streptomyces</taxon>
    </lineage>
</organism>
<dbReference type="PROSITE" id="PS00062">
    <property type="entry name" value="ALDOKETO_REDUCTASE_2"/>
    <property type="match status" value="1"/>
</dbReference>
<comment type="similarity">
    <text evidence="1">Belongs to the aldo/keto reductase family.</text>
</comment>
<dbReference type="PROSITE" id="PS00063">
    <property type="entry name" value="ALDOKETO_REDUCTASE_3"/>
    <property type="match status" value="1"/>
</dbReference>
<dbReference type="CDD" id="cd19071">
    <property type="entry name" value="AKR_AKR1-5-like"/>
    <property type="match status" value="1"/>
</dbReference>
<keyword evidence="8" id="KW-1185">Reference proteome</keyword>
<dbReference type="SUPFAM" id="SSF51430">
    <property type="entry name" value="NAD(P)-linked oxidoreductase"/>
    <property type="match status" value="1"/>
</dbReference>
<evidence type="ECO:0000256" key="5">
    <source>
        <dbReference type="PIRSR" id="PIRSR000097-3"/>
    </source>
</evidence>
<keyword evidence="2" id="KW-0560">Oxidoreductase</keyword>
<proteinExistence type="inferred from homology"/>
<evidence type="ECO:0000256" key="4">
    <source>
        <dbReference type="PIRSR" id="PIRSR000097-2"/>
    </source>
</evidence>
<gene>
    <name evidence="7" type="ORF">G5C51_11910</name>
</gene>
<dbReference type="InterPro" id="IPR023210">
    <property type="entry name" value="NADP_OxRdtase_dom"/>
</dbReference>
<feature type="active site" description="Proton donor" evidence="3">
    <location>
        <position position="54"/>
    </location>
</feature>
<evidence type="ECO:0000256" key="3">
    <source>
        <dbReference type="PIRSR" id="PIRSR000097-1"/>
    </source>
</evidence>
<dbReference type="Proteomes" id="UP000481583">
    <property type="component" value="Unassembled WGS sequence"/>
</dbReference>
<dbReference type="InterPro" id="IPR036812">
    <property type="entry name" value="NAD(P)_OxRdtase_dom_sf"/>
</dbReference>
<name>A0A6G4TXJ0_9ACTN</name>
<sequence>MGTVTTSTVELNDGRRLPALGFGTYLLSPGRQTQDAVRTALDAGYRHIDTATVYGNERDVGAALRDSGLRRPEVWLTTKLWNADHARPLAALETSLEKLGVDSVDLWLMHWPVMRRLDSWKAMVRAREEGLAKSIGVSNFLTRHLDELAASSDVVPAVNQIELSPFLYGTRADTLRTCRDQGIVIEAYSPLTKGARLQHPVLEEIAAYHAVTPAQVLLRWSLQRDFVPLPRSSNPDRIRANADLDGFTLTNDELRRLDALDEGLTTGWDPAGAD</sequence>
<dbReference type="PRINTS" id="PR00069">
    <property type="entry name" value="ALDKETRDTASE"/>
</dbReference>
<dbReference type="PIRSF" id="PIRSF000097">
    <property type="entry name" value="AKR"/>
    <property type="match status" value="1"/>
</dbReference>
<dbReference type="Pfam" id="PF00248">
    <property type="entry name" value="Aldo_ket_red"/>
    <property type="match status" value="1"/>
</dbReference>
<evidence type="ECO:0000256" key="1">
    <source>
        <dbReference type="ARBA" id="ARBA00007905"/>
    </source>
</evidence>
<dbReference type="InterPro" id="IPR018170">
    <property type="entry name" value="Aldo/ket_reductase_CS"/>
</dbReference>
<comment type="caution">
    <text evidence="7">The sequence shown here is derived from an EMBL/GenBank/DDBJ whole genome shotgun (WGS) entry which is preliminary data.</text>
</comment>
<dbReference type="PANTHER" id="PTHR43827:SF13">
    <property type="entry name" value="ALDO_KETO REDUCTASE FAMILY PROTEIN"/>
    <property type="match status" value="1"/>
</dbReference>
<feature type="domain" description="NADP-dependent oxidoreductase" evidence="6">
    <location>
        <begin position="20"/>
        <end position="262"/>
    </location>
</feature>
<dbReference type="PROSITE" id="PS00798">
    <property type="entry name" value="ALDOKETO_REDUCTASE_1"/>
    <property type="match status" value="1"/>
</dbReference>
<dbReference type="FunFam" id="3.20.20.100:FF:000015">
    <property type="entry name" value="Oxidoreductase, aldo/keto reductase family"/>
    <property type="match status" value="1"/>
</dbReference>
<evidence type="ECO:0000259" key="6">
    <source>
        <dbReference type="Pfam" id="PF00248"/>
    </source>
</evidence>
<feature type="binding site" evidence="4">
    <location>
        <position position="110"/>
    </location>
    <ligand>
        <name>substrate</name>
    </ligand>
</feature>
<evidence type="ECO:0000313" key="7">
    <source>
        <dbReference type="EMBL" id="NGN64604.1"/>
    </source>
</evidence>
<dbReference type="AlphaFoldDB" id="A0A6G4TXJ0"/>
<evidence type="ECO:0000256" key="2">
    <source>
        <dbReference type="ARBA" id="ARBA00023002"/>
    </source>
</evidence>
<dbReference type="GO" id="GO:0016491">
    <property type="term" value="F:oxidoreductase activity"/>
    <property type="evidence" value="ECO:0007669"/>
    <property type="project" value="UniProtKB-KW"/>
</dbReference>
<dbReference type="PANTHER" id="PTHR43827">
    <property type="entry name" value="2,5-DIKETO-D-GLUCONIC ACID REDUCTASE"/>
    <property type="match status" value="1"/>
</dbReference>
<dbReference type="InterPro" id="IPR020471">
    <property type="entry name" value="AKR"/>
</dbReference>
<reference evidence="7 8" key="1">
    <citation type="submission" date="2020-02" db="EMBL/GenBank/DDBJ databases">
        <title>Whole-genome analyses of novel actinobacteria.</title>
        <authorList>
            <person name="Sahin N."/>
        </authorList>
    </citation>
    <scope>NUCLEOTIDE SEQUENCE [LARGE SCALE GENOMIC DNA]</scope>
    <source>
        <strain evidence="7 8">A7024</strain>
    </source>
</reference>
<protein>
    <submittedName>
        <fullName evidence="7">Aldo/keto reductase</fullName>
    </submittedName>
</protein>
<evidence type="ECO:0000313" key="8">
    <source>
        <dbReference type="Proteomes" id="UP000481583"/>
    </source>
</evidence>
<accession>A0A6G4TXJ0</accession>
<dbReference type="Gene3D" id="3.20.20.100">
    <property type="entry name" value="NADP-dependent oxidoreductase domain"/>
    <property type="match status" value="1"/>
</dbReference>